<comment type="caution">
    <text evidence="1">The sequence shown here is derived from an EMBL/GenBank/DDBJ whole genome shotgun (WGS) entry which is preliminary data.</text>
</comment>
<organism evidence="1 2">
    <name type="scientific">Mycena metata</name>
    <dbReference type="NCBI Taxonomy" id="1033252"/>
    <lineage>
        <taxon>Eukaryota</taxon>
        <taxon>Fungi</taxon>
        <taxon>Dikarya</taxon>
        <taxon>Basidiomycota</taxon>
        <taxon>Agaricomycotina</taxon>
        <taxon>Agaricomycetes</taxon>
        <taxon>Agaricomycetidae</taxon>
        <taxon>Agaricales</taxon>
        <taxon>Marasmiineae</taxon>
        <taxon>Mycenaceae</taxon>
        <taxon>Mycena</taxon>
    </lineage>
</organism>
<accession>A0AAD7H1N5</accession>
<keyword evidence="2" id="KW-1185">Reference proteome</keyword>
<dbReference type="AlphaFoldDB" id="A0AAD7H1N5"/>
<proteinExistence type="predicted"/>
<sequence length="373" mass="42072">MAAVHAKLNQDFLHNCSWCWKMEAPSEDPDCSIPSHDVWAHTPNSMIVFASNTKQIPDIPAWNSTLVQPLRLCIDGRWGFFEYSRVPQLFDPVFPYLAWMPTDKFNWLGFSTKINSFQVVDNIQHAEDSVFGYLRTTVWEGLQQDVVDYIEQHAMAELQAYLMWYDHIHFGALPRSTCSFELGLRGSIACSHADYIIPTKLGVPAWFEVPTADCGNLDAGKRTALTGLRIELRTWEDIQGSDFLCDTHKGLLVHNKPLEYYPPIVVDASTYESAAQGYLPHEDVVHRDLRLLADVLKMVEVTGDNHNRSAKLGVQVRMAVAIAGELMEQYVTLSFSSTMQTRSSLQSAWVIVKSTASDGFAERMSFPILVGAY</sequence>
<gene>
    <name evidence="1" type="ORF">B0H16DRAFT_1480746</name>
</gene>
<dbReference type="Proteomes" id="UP001215598">
    <property type="component" value="Unassembled WGS sequence"/>
</dbReference>
<evidence type="ECO:0000313" key="1">
    <source>
        <dbReference type="EMBL" id="KAJ7710178.1"/>
    </source>
</evidence>
<dbReference type="EMBL" id="JARKIB010000412">
    <property type="protein sequence ID" value="KAJ7710178.1"/>
    <property type="molecule type" value="Genomic_DNA"/>
</dbReference>
<name>A0AAD7H1N5_9AGAR</name>
<protein>
    <submittedName>
        <fullName evidence="1">Uncharacterized protein</fullName>
    </submittedName>
</protein>
<reference evidence="1" key="1">
    <citation type="submission" date="2023-03" db="EMBL/GenBank/DDBJ databases">
        <title>Massive genome expansion in bonnet fungi (Mycena s.s.) driven by repeated elements and novel gene families across ecological guilds.</title>
        <authorList>
            <consortium name="Lawrence Berkeley National Laboratory"/>
            <person name="Harder C.B."/>
            <person name="Miyauchi S."/>
            <person name="Viragh M."/>
            <person name="Kuo A."/>
            <person name="Thoen E."/>
            <person name="Andreopoulos B."/>
            <person name="Lu D."/>
            <person name="Skrede I."/>
            <person name="Drula E."/>
            <person name="Henrissat B."/>
            <person name="Morin E."/>
            <person name="Kohler A."/>
            <person name="Barry K."/>
            <person name="LaButti K."/>
            <person name="Morin E."/>
            <person name="Salamov A."/>
            <person name="Lipzen A."/>
            <person name="Mereny Z."/>
            <person name="Hegedus B."/>
            <person name="Baldrian P."/>
            <person name="Stursova M."/>
            <person name="Weitz H."/>
            <person name="Taylor A."/>
            <person name="Grigoriev I.V."/>
            <person name="Nagy L.G."/>
            <person name="Martin F."/>
            <person name="Kauserud H."/>
        </authorList>
    </citation>
    <scope>NUCLEOTIDE SEQUENCE</scope>
    <source>
        <strain evidence="1">CBHHK182m</strain>
    </source>
</reference>
<evidence type="ECO:0000313" key="2">
    <source>
        <dbReference type="Proteomes" id="UP001215598"/>
    </source>
</evidence>